<dbReference type="Proteomes" id="UP000596742">
    <property type="component" value="Unassembled WGS sequence"/>
</dbReference>
<keyword evidence="3" id="KW-1185">Reference proteome</keyword>
<protein>
    <submittedName>
        <fullName evidence="2">Uncharacterized protein</fullName>
    </submittedName>
</protein>
<dbReference type="EMBL" id="UYJE01007161">
    <property type="protein sequence ID" value="VDI52253.1"/>
    <property type="molecule type" value="Genomic_DNA"/>
</dbReference>
<comment type="caution">
    <text evidence="2">The sequence shown here is derived from an EMBL/GenBank/DDBJ whole genome shotgun (WGS) entry which is preliminary data.</text>
</comment>
<evidence type="ECO:0000313" key="3">
    <source>
        <dbReference type="Proteomes" id="UP000596742"/>
    </source>
</evidence>
<keyword evidence="1" id="KW-0732">Signal</keyword>
<feature type="signal peptide" evidence="1">
    <location>
        <begin position="1"/>
        <end position="16"/>
    </location>
</feature>
<feature type="chain" id="PRO_5032373672" evidence="1">
    <location>
        <begin position="17"/>
        <end position="131"/>
    </location>
</feature>
<dbReference type="AlphaFoldDB" id="A0A8B6FQU4"/>
<sequence length="131" mass="14812">MESLILVLLMLHMTNQIQYDTNCDDCTSDLCTVMKICLCDGDWDICNVSIFKDKVLNMTCTLRDKVKDFNSSDLHVTYGEEIEVSNTEMKVIDSSSLRLTKHMHSMESVGLTNFACMHGKDIVDSSMVTID</sequence>
<organism evidence="2 3">
    <name type="scientific">Mytilus galloprovincialis</name>
    <name type="common">Mediterranean mussel</name>
    <dbReference type="NCBI Taxonomy" id="29158"/>
    <lineage>
        <taxon>Eukaryota</taxon>
        <taxon>Metazoa</taxon>
        <taxon>Spiralia</taxon>
        <taxon>Lophotrochozoa</taxon>
        <taxon>Mollusca</taxon>
        <taxon>Bivalvia</taxon>
        <taxon>Autobranchia</taxon>
        <taxon>Pteriomorphia</taxon>
        <taxon>Mytilida</taxon>
        <taxon>Mytiloidea</taxon>
        <taxon>Mytilidae</taxon>
        <taxon>Mytilinae</taxon>
        <taxon>Mytilus</taxon>
    </lineage>
</organism>
<reference evidence="2" key="1">
    <citation type="submission" date="2018-11" db="EMBL/GenBank/DDBJ databases">
        <authorList>
            <person name="Alioto T."/>
            <person name="Alioto T."/>
        </authorList>
    </citation>
    <scope>NUCLEOTIDE SEQUENCE</scope>
</reference>
<name>A0A8B6FQU4_MYTGA</name>
<evidence type="ECO:0000313" key="2">
    <source>
        <dbReference type="EMBL" id="VDI52253.1"/>
    </source>
</evidence>
<gene>
    <name evidence="2" type="ORF">MGAL_10B077834</name>
</gene>
<feature type="non-terminal residue" evidence="2">
    <location>
        <position position="1"/>
    </location>
</feature>
<accession>A0A8B6FQU4</accession>
<proteinExistence type="predicted"/>
<evidence type="ECO:0000256" key="1">
    <source>
        <dbReference type="SAM" id="SignalP"/>
    </source>
</evidence>